<feature type="region of interest" description="Disordered" evidence="1">
    <location>
        <begin position="1"/>
        <end position="30"/>
    </location>
</feature>
<dbReference type="Pfam" id="PF13489">
    <property type="entry name" value="Methyltransf_23"/>
    <property type="match status" value="1"/>
</dbReference>
<dbReference type="AlphaFoldDB" id="A0A1L9SXS3"/>
<dbReference type="EMBL" id="KV878608">
    <property type="protein sequence ID" value="OJJ51970.1"/>
    <property type="molecule type" value="Genomic_DNA"/>
</dbReference>
<evidence type="ECO:0000313" key="3">
    <source>
        <dbReference type="Proteomes" id="UP000184356"/>
    </source>
</evidence>
<accession>A0A1L9SXS3</accession>
<dbReference type="OrthoDB" id="2013972at2759"/>
<dbReference type="PANTHER" id="PTHR43591:SF31">
    <property type="entry name" value="LAEA-LIKE, PUTATIVE (AFU_ORTHOLOGUE AFUA_8G01930)-RELATED"/>
    <property type="match status" value="1"/>
</dbReference>
<evidence type="ECO:0000313" key="2">
    <source>
        <dbReference type="EMBL" id="OJJ51970.1"/>
    </source>
</evidence>
<protein>
    <recommendedName>
        <fullName evidence="4">Methyltransferase domain-containing protein</fullName>
    </recommendedName>
</protein>
<sequence>MSENTYAAGLNEPAASDCDSALGDTDSAPDTASVRSSFFKGIWENGRRYHRYHDGHYFLPEDEQEQERLDLQHEIFLIAMSGMLHHSPIQPDVRCVLDIGTGTGNWATEFADQYHSAEVIGTDLSPIQPQWTPPNCRFEIDDYEQPWTFKQKFDFVHGRMLAGSICDVHSLFQQVYDSLAPGGWFELQDFSFPVRSDDNTMKGTAFERLNGILLEALRTVGRDGTLAEKYRQIMTASGFENVVEVRYKWPQNGWPKDDHRKTLGLWNMVNTLNGLHGFSARLCTQILGMPMAEFELLLMLCRKDIQNTNIHAYWPIYVVYGQKPQRP</sequence>
<organism evidence="2 3">
    <name type="scientific">Aspergillus sydowii CBS 593.65</name>
    <dbReference type="NCBI Taxonomy" id="1036612"/>
    <lineage>
        <taxon>Eukaryota</taxon>
        <taxon>Fungi</taxon>
        <taxon>Dikarya</taxon>
        <taxon>Ascomycota</taxon>
        <taxon>Pezizomycotina</taxon>
        <taxon>Eurotiomycetes</taxon>
        <taxon>Eurotiomycetidae</taxon>
        <taxon>Eurotiales</taxon>
        <taxon>Aspergillaceae</taxon>
        <taxon>Aspergillus</taxon>
        <taxon>Aspergillus subgen. Nidulantes</taxon>
    </lineage>
</organism>
<dbReference type="Gene3D" id="3.40.50.150">
    <property type="entry name" value="Vaccinia Virus protein VP39"/>
    <property type="match status" value="1"/>
</dbReference>
<dbReference type="PANTHER" id="PTHR43591">
    <property type="entry name" value="METHYLTRANSFERASE"/>
    <property type="match status" value="1"/>
</dbReference>
<dbReference type="InterPro" id="IPR029063">
    <property type="entry name" value="SAM-dependent_MTases_sf"/>
</dbReference>
<gene>
    <name evidence="2" type="ORF">ASPSYDRAFT_52715</name>
</gene>
<dbReference type="STRING" id="1036612.A0A1L9SXS3"/>
<dbReference type="CDD" id="cd02440">
    <property type="entry name" value="AdoMet_MTases"/>
    <property type="match status" value="1"/>
</dbReference>
<keyword evidence="3" id="KW-1185">Reference proteome</keyword>
<dbReference type="SUPFAM" id="SSF53335">
    <property type="entry name" value="S-adenosyl-L-methionine-dependent methyltransferases"/>
    <property type="match status" value="1"/>
</dbReference>
<dbReference type="Proteomes" id="UP000184356">
    <property type="component" value="Unassembled WGS sequence"/>
</dbReference>
<dbReference type="GeneID" id="63764615"/>
<evidence type="ECO:0008006" key="4">
    <source>
        <dbReference type="Google" id="ProtNLM"/>
    </source>
</evidence>
<dbReference type="RefSeq" id="XP_040695776.1">
    <property type="nucleotide sequence ID" value="XM_040848542.1"/>
</dbReference>
<reference evidence="3" key="1">
    <citation type="journal article" date="2017" name="Genome Biol.">
        <title>Comparative genomics reveals high biological diversity and specific adaptations in the industrially and medically important fungal genus Aspergillus.</title>
        <authorList>
            <person name="de Vries R.P."/>
            <person name="Riley R."/>
            <person name="Wiebenga A."/>
            <person name="Aguilar-Osorio G."/>
            <person name="Amillis S."/>
            <person name="Uchima C.A."/>
            <person name="Anderluh G."/>
            <person name="Asadollahi M."/>
            <person name="Askin M."/>
            <person name="Barry K."/>
            <person name="Battaglia E."/>
            <person name="Bayram O."/>
            <person name="Benocci T."/>
            <person name="Braus-Stromeyer S.A."/>
            <person name="Caldana C."/>
            <person name="Canovas D."/>
            <person name="Cerqueira G.C."/>
            <person name="Chen F."/>
            <person name="Chen W."/>
            <person name="Choi C."/>
            <person name="Clum A."/>
            <person name="Dos Santos R.A."/>
            <person name="Damasio A.R."/>
            <person name="Diallinas G."/>
            <person name="Emri T."/>
            <person name="Fekete E."/>
            <person name="Flipphi M."/>
            <person name="Freyberg S."/>
            <person name="Gallo A."/>
            <person name="Gournas C."/>
            <person name="Habgood R."/>
            <person name="Hainaut M."/>
            <person name="Harispe M.L."/>
            <person name="Henrissat B."/>
            <person name="Hilden K.S."/>
            <person name="Hope R."/>
            <person name="Hossain A."/>
            <person name="Karabika E."/>
            <person name="Karaffa L."/>
            <person name="Karanyi Z."/>
            <person name="Krasevec N."/>
            <person name="Kuo A."/>
            <person name="Kusch H."/>
            <person name="LaButti K."/>
            <person name="Lagendijk E.L."/>
            <person name="Lapidus A."/>
            <person name="Levasseur A."/>
            <person name="Lindquist E."/>
            <person name="Lipzen A."/>
            <person name="Logrieco A.F."/>
            <person name="MacCabe A."/>
            <person name="Maekelae M.R."/>
            <person name="Malavazi I."/>
            <person name="Melin P."/>
            <person name="Meyer V."/>
            <person name="Mielnichuk N."/>
            <person name="Miskei M."/>
            <person name="Molnar A.P."/>
            <person name="Mule G."/>
            <person name="Ngan C.Y."/>
            <person name="Orejas M."/>
            <person name="Orosz E."/>
            <person name="Ouedraogo J.P."/>
            <person name="Overkamp K.M."/>
            <person name="Park H.-S."/>
            <person name="Perrone G."/>
            <person name="Piumi F."/>
            <person name="Punt P.J."/>
            <person name="Ram A.F."/>
            <person name="Ramon A."/>
            <person name="Rauscher S."/>
            <person name="Record E."/>
            <person name="Riano-Pachon D.M."/>
            <person name="Robert V."/>
            <person name="Roehrig J."/>
            <person name="Ruller R."/>
            <person name="Salamov A."/>
            <person name="Salih N.S."/>
            <person name="Samson R.A."/>
            <person name="Sandor E."/>
            <person name="Sanguinetti M."/>
            <person name="Schuetze T."/>
            <person name="Sepcic K."/>
            <person name="Shelest E."/>
            <person name="Sherlock G."/>
            <person name="Sophianopoulou V."/>
            <person name="Squina F.M."/>
            <person name="Sun H."/>
            <person name="Susca A."/>
            <person name="Todd R.B."/>
            <person name="Tsang A."/>
            <person name="Unkles S.E."/>
            <person name="van de Wiele N."/>
            <person name="van Rossen-Uffink D."/>
            <person name="Oliveira J.V."/>
            <person name="Vesth T.C."/>
            <person name="Visser J."/>
            <person name="Yu J.-H."/>
            <person name="Zhou M."/>
            <person name="Andersen M.R."/>
            <person name="Archer D.B."/>
            <person name="Baker S.E."/>
            <person name="Benoit I."/>
            <person name="Brakhage A.A."/>
            <person name="Braus G.H."/>
            <person name="Fischer R."/>
            <person name="Frisvad J.C."/>
            <person name="Goldman G.H."/>
            <person name="Houbraken J."/>
            <person name="Oakley B."/>
            <person name="Pocsi I."/>
            <person name="Scazzocchio C."/>
            <person name="Seiboth B."/>
            <person name="vanKuyk P.A."/>
            <person name="Wortman J."/>
            <person name="Dyer P.S."/>
            <person name="Grigoriev I.V."/>
        </authorList>
    </citation>
    <scope>NUCLEOTIDE SEQUENCE [LARGE SCALE GENOMIC DNA]</scope>
    <source>
        <strain evidence="3">CBS 593.65</strain>
    </source>
</reference>
<evidence type="ECO:0000256" key="1">
    <source>
        <dbReference type="SAM" id="MobiDB-lite"/>
    </source>
</evidence>
<dbReference type="GO" id="GO:0008168">
    <property type="term" value="F:methyltransferase activity"/>
    <property type="evidence" value="ECO:0007669"/>
    <property type="project" value="TreeGrafter"/>
</dbReference>
<proteinExistence type="predicted"/>
<dbReference type="VEuPathDB" id="FungiDB:ASPSYDRAFT_52715"/>
<name>A0A1L9SXS3_9EURO</name>